<evidence type="ECO:0000256" key="14">
    <source>
        <dbReference type="ARBA" id="ARBA00030634"/>
    </source>
</evidence>
<protein>
    <recommendedName>
        <fullName evidence="12">Oxidized purine nucleoside triphosphate hydrolase</fullName>
        <ecNumber evidence="11">3.6.1.56</ecNumber>
    </recommendedName>
    <alternativeName>
        <fullName evidence="16">2-hydroxy-dATP diphosphatase</fullName>
    </alternativeName>
    <alternativeName>
        <fullName evidence="15">7,8-dihydro-8-oxoguanine triphosphatase</fullName>
    </alternativeName>
    <alternativeName>
        <fullName evidence="14">8-oxo-dGTPase</fullName>
    </alternativeName>
    <alternativeName>
        <fullName evidence="17">Methylated purine nucleoside triphosphate hydrolase</fullName>
    </alternativeName>
    <alternativeName>
        <fullName evidence="13">Nucleoside diphosphate-linked moiety X motif 1</fullName>
    </alternativeName>
</protein>
<evidence type="ECO:0000256" key="20">
    <source>
        <dbReference type="ARBA" id="ARBA00049032"/>
    </source>
</evidence>
<comment type="similarity">
    <text evidence="2">Belongs to the Nudix hydrolase family.</text>
</comment>
<dbReference type="Gene3D" id="3.90.79.10">
    <property type="entry name" value="Nucleoside Triphosphate Pyrophosphohydrolase"/>
    <property type="match status" value="1"/>
</dbReference>
<keyword evidence="6" id="KW-0460">Magnesium</keyword>
<evidence type="ECO:0000256" key="19">
    <source>
        <dbReference type="ARBA" id="ARBA00048894"/>
    </source>
</evidence>
<keyword evidence="4" id="KW-0479">Metal-binding</keyword>
<comment type="catalytic activity">
    <reaction evidence="18">
        <text>N(6)-methyl-ATP + H2O = N(6)-methyl-AMP + diphosphate + H(+)</text>
        <dbReference type="Rhea" id="RHEA:67608"/>
        <dbReference type="ChEBI" id="CHEBI:15377"/>
        <dbReference type="ChEBI" id="CHEBI:15378"/>
        <dbReference type="ChEBI" id="CHEBI:33019"/>
        <dbReference type="ChEBI" id="CHEBI:144842"/>
        <dbReference type="ChEBI" id="CHEBI:172873"/>
    </reaction>
    <physiologicalReaction direction="left-to-right" evidence="18">
        <dbReference type="Rhea" id="RHEA:67609"/>
    </physiologicalReaction>
</comment>
<keyword evidence="5" id="KW-0378">Hydrolase</keyword>
<comment type="cofactor">
    <cofactor evidence="1">
        <name>Mg(2+)</name>
        <dbReference type="ChEBI" id="CHEBI:18420"/>
    </cofactor>
</comment>
<comment type="catalytic activity">
    <reaction evidence="20">
        <text>N(6)-methyl-dATP + H2O = N(6)-methyl-dAMP + diphosphate + H(+)</text>
        <dbReference type="Rhea" id="RHEA:67604"/>
        <dbReference type="ChEBI" id="CHEBI:15377"/>
        <dbReference type="ChEBI" id="CHEBI:15378"/>
        <dbReference type="ChEBI" id="CHEBI:33019"/>
        <dbReference type="ChEBI" id="CHEBI:169976"/>
        <dbReference type="ChEBI" id="CHEBI:172872"/>
    </reaction>
    <physiologicalReaction direction="left-to-right" evidence="20">
        <dbReference type="Rhea" id="RHEA:67605"/>
    </physiologicalReaction>
</comment>
<comment type="catalytic activity">
    <reaction evidence="9">
        <text>8-oxo-dGTP + H2O = 8-oxo-dGMP + diphosphate + H(+)</text>
        <dbReference type="Rhea" id="RHEA:31575"/>
        <dbReference type="ChEBI" id="CHEBI:15377"/>
        <dbReference type="ChEBI" id="CHEBI:15378"/>
        <dbReference type="ChEBI" id="CHEBI:33019"/>
        <dbReference type="ChEBI" id="CHEBI:63224"/>
        <dbReference type="ChEBI" id="CHEBI:77896"/>
    </reaction>
    <physiologicalReaction direction="left-to-right" evidence="9">
        <dbReference type="Rhea" id="RHEA:31576"/>
    </physiologicalReaction>
</comment>
<comment type="function">
    <text evidence="21">Oxidized purine nucleoside triphosphate hydrolase which is a prominent sanitizer of the oxidized nucleotide pool. Catalyzes the hydrolysis of 2-oxo-dATP (2-hydroxy-dATP) into 2-oxo-dAMP. Also has a significant hydrolase activity toward 2-oxo-ATP, 8-oxo-dGTP and 8-oxo-dATP. Through the hydrolysis of oxidized purine nucleoside triphosphates, prevents their incorporation into DNA and the subsequent transversions A:T to C:G and G:C to T:A. Also catalyzes the hydrolysis of methylated purine nucleoside triphosphate preventing their integration into DNA. Through this antimutagenic activity protects cells from oxidative stress.</text>
</comment>
<gene>
    <name evidence="23" type="ORF">TQ35_004855</name>
</gene>
<proteinExistence type="inferred from homology"/>
<evidence type="ECO:0000256" key="6">
    <source>
        <dbReference type="ARBA" id="ARBA00022842"/>
    </source>
</evidence>
<dbReference type="PANTHER" id="PTHR43758:SF2">
    <property type="entry name" value="OXIDIZED PURINE NUCLEOSIDE TRIPHOSPHATE HYDROLASE"/>
    <property type="match status" value="1"/>
</dbReference>
<dbReference type="InterPro" id="IPR000086">
    <property type="entry name" value="NUDIX_hydrolase_dom"/>
</dbReference>
<evidence type="ECO:0000256" key="15">
    <source>
        <dbReference type="ARBA" id="ARBA00030682"/>
    </source>
</evidence>
<dbReference type="GO" id="GO:0008828">
    <property type="term" value="F:dATP diphosphatase activity"/>
    <property type="evidence" value="ECO:0007669"/>
    <property type="project" value="UniProtKB-EC"/>
</dbReference>
<dbReference type="InterPro" id="IPR020084">
    <property type="entry name" value="NUDIX_hydrolase_CS"/>
</dbReference>
<name>A0AAE3FL29_9CREN</name>
<dbReference type="EMBL" id="JZWS02000003">
    <property type="protein sequence ID" value="MCL7343888.1"/>
    <property type="molecule type" value="Genomic_DNA"/>
</dbReference>
<dbReference type="GO" id="GO:0005737">
    <property type="term" value="C:cytoplasm"/>
    <property type="evidence" value="ECO:0007669"/>
    <property type="project" value="TreeGrafter"/>
</dbReference>
<comment type="catalytic activity">
    <reaction evidence="10">
        <text>2-oxo-ATP + H2O = 2-oxo-AMP + diphosphate + H(+)</text>
        <dbReference type="Rhea" id="RHEA:67392"/>
        <dbReference type="ChEBI" id="CHEBI:15377"/>
        <dbReference type="ChEBI" id="CHEBI:15378"/>
        <dbReference type="ChEBI" id="CHEBI:33019"/>
        <dbReference type="ChEBI" id="CHEBI:71395"/>
        <dbReference type="ChEBI" id="CHEBI:172878"/>
    </reaction>
    <physiologicalReaction direction="left-to-right" evidence="10">
        <dbReference type="Rhea" id="RHEA:67393"/>
    </physiologicalReaction>
</comment>
<evidence type="ECO:0000256" key="10">
    <source>
        <dbReference type="ARBA" id="ARBA00024596"/>
    </source>
</evidence>
<accession>A0AAE3FL29</accession>
<evidence type="ECO:0000256" key="5">
    <source>
        <dbReference type="ARBA" id="ARBA00022801"/>
    </source>
</evidence>
<comment type="subunit">
    <text evidence="3">Monomer.</text>
</comment>
<evidence type="ECO:0000256" key="9">
    <source>
        <dbReference type="ARBA" id="ARBA00024486"/>
    </source>
</evidence>
<evidence type="ECO:0000256" key="21">
    <source>
        <dbReference type="ARBA" id="ARBA00053094"/>
    </source>
</evidence>
<dbReference type="PRINTS" id="PR01403">
    <property type="entry name" value="8OXTPHPHTASE"/>
</dbReference>
<dbReference type="PROSITE" id="PS00893">
    <property type="entry name" value="NUDIX_BOX"/>
    <property type="match status" value="1"/>
</dbReference>
<feature type="domain" description="Nudix hydrolase" evidence="22">
    <location>
        <begin position="1"/>
        <end position="128"/>
    </location>
</feature>
<evidence type="ECO:0000256" key="11">
    <source>
        <dbReference type="ARBA" id="ARBA00026103"/>
    </source>
</evidence>
<organism evidence="23">
    <name type="scientific">Candidatus Aramenus sulfurataquae</name>
    <dbReference type="NCBI Taxonomy" id="1326980"/>
    <lineage>
        <taxon>Archaea</taxon>
        <taxon>Thermoproteota</taxon>
        <taxon>Thermoprotei</taxon>
        <taxon>Sulfolobales</taxon>
        <taxon>Sulfolobaceae</taxon>
        <taxon>Candidatus Aramenus</taxon>
    </lineage>
</organism>
<sequence length="147" mass="17284">MEIPTCLSIVVNQSQVLMIEKKRGIGKGYLTFPGGKVEEESPEECAIRELEEEVGVKGYDPKFAGRILFRQLNGRVMSMYIYLFTKFQAEPRETEEAKPIWWRVEELPFDRMWHDDRFWLRKVLSGKVVDCVFLFTDDWGDMVEGYC</sequence>
<dbReference type="SUPFAM" id="SSF55811">
    <property type="entry name" value="Nudix"/>
    <property type="match status" value="1"/>
</dbReference>
<evidence type="ECO:0000256" key="8">
    <source>
        <dbReference type="ARBA" id="ARBA00024459"/>
    </source>
</evidence>
<dbReference type="Pfam" id="PF00293">
    <property type="entry name" value="NUDIX"/>
    <property type="match status" value="1"/>
</dbReference>
<dbReference type="AlphaFoldDB" id="A0AAE3FL29"/>
<comment type="caution">
    <text evidence="23">The sequence shown here is derived from an EMBL/GenBank/DDBJ whole genome shotgun (WGS) entry which is preliminary data.</text>
</comment>
<evidence type="ECO:0000256" key="4">
    <source>
        <dbReference type="ARBA" id="ARBA00022723"/>
    </source>
</evidence>
<evidence type="ECO:0000256" key="2">
    <source>
        <dbReference type="ARBA" id="ARBA00005582"/>
    </source>
</evidence>
<evidence type="ECO:0000256" key="7">
    <source>
        <dbReference type="ARBA" id="ARBA00024448"/>
    </source>
</evidence>
<reference evidence="23" key="1">
    <citation type="submission" date="2022-05" db="EMBL/GenBank/DDBJ databases">
        <title>Metagenome Sequencing of an Archaeal-Dominated Microbial Community from a Hot Spring at the Los Azufres Geothermal Field, Mexico.</title>
        <authorList>
            <person name="Marin-Paredes R."/>
            <person name="Martinez-Romero E."/>
            <person name="Servin-Garciduenas L.E."/>
        </authorList>
    </citation>
    <scope>NUCLEOTIDE SEQUENCE</scope>
    <source>
        <strain evidence="23">AZ1-454</strain>
    </source>
</reference>
<dbReference type="GO" id="GO:0008413">
    <property type="term" value="F:8-oxo-7,8-dihydroguanosine triphosphate pyrophosphatase activity"/>
    <property type="evidence" value="ECO:0007669"/>
    <property type="project" value="InterPro"/>
</dbReference>
<evidence type="ECO:0000256" key="16">
    <source>
        <dbReference type="ARBA" id="ARBA00031927"/>
    </source>
</evidence>
<dbReference type="PROSITE" id="PS51462">
    <property type="entry name" value="NUDIX"/>
    <property type="match status" value="1"/>
</dbReference>
<dbReference type="PANTHER" id="PTHR43758">
    <property type="entry name" value="7,8-DIHYDRO-8-OXOGUANINE TRIPHOSPHATASE"/>
    <property type="match status" value="1"/>
</dbReference>
<evidence type="ECO:0000256" key="18">
    <source>
        <dbReference type="ARBA" id="ARBA00048002"/>
    </source>
</evidence>
<comment type="catalytic activity">
    <reaction evidence="8">
        <text>2-oxo-dATP + H2O = 2-oxo-dAMP + diphosphate + H(+)</text>
        <dbReference type="Rhea" id="RHEA:31583"/>
        <dbReference type="ChEBI" id="CHEBI:15377"/>
        <dbReference type="ChEBI" id="CHEBI:15378"/>
        <dbReference type="ChEBI" id="CHEBI:33019"/>
        <dbReference type="ChEBI" id="CHEBI:63212"/>
        <dbReference type="ChEBI" id="CHEBI:77897"/>
        <dbReference type="EC" id="3.6.1.56"/>
    </reaction>
    <physiologicalReaction direction="left-to-right" evidence="8">
        <dbReference type="Rhea" id="RHEA:31584"/>
    </physiologicalReaction>
</comment>
<dbReference type="CDD" id="cd03427">
    <property type="entry name" value="NUDIX_MTH1_Nudt1"/>
    <property type="match status" value="1"/>
</dbReference>
<evidence type="ECO:0000313" key="23">
    <source>
        <dbReference type="EMBL" id="MCL7343888.1"/>
    </source>
</evidence>
<evidence type="ECO:0000259" key="22">
    <source>
        <dbReference type="PROSITE" id="PS51462"/>
    </source>
</evidence>
<dbReference type="GO" id="GO:0046872">
    <property type="term" value="F:metal ion binding"/>
    <property type="evidence" value="ECO:0007669"/>
    <property type="project" value="UniProtKB-KW"/>
</dbReference>
<evidence type="ECO:0000256" key="12">
    <source>
        <dbReference type="ARBA" id="ARBA00026218"/>
    </source>
</evidence>
<dbReference type="GO" id="GO:0042262">
    <property type="term" value="P:DNA protection"/>
    <property type="evidence" value="ECO:0007669"/>
    <property type="project" value="InterPro"/>
</dbReference>
<evidence type="ECO:0000256" key="17">
    <source>
        <dbReference type="ARBA" id="ARBA00032071"/>
    </source>
</evidence>
<comment type="catalytic activity">
    <reaction evidence="7">
        <text>8-oxo-dATP + H2O = 8-oxo-dAMP + diphosphate + H(+)</text>
        <dbReference type="Rhea" id="RHEA:65396"/>
        <dbReference type="ChEBI" id="CHEBI:15377"/>
        <dbReference type="ChEBI" id="CHEBI:15378"/>
        <dbReference type="ChEBI" id="CHEBI:33019"/>
        <dbReference type="ChEBI" id="CHEBI:71361"/>
        <dbReference type="ChEBI" id="CHEBI:172871"/>
    </reaction>
    <physiologicalReaction direction="left-to-right" evidence="7">
        <dbReference type="Rhea" id="RHEA:65397"/>
    </physiologicalReaction>
</comment>
<evidence type="ECO:0000256" key="3">
    <source>
        <dbReference type="ARBA" id="ARBA00011245"/>
    </source>
</evidence>
<comment type="catalytic activity">
    <reaction evidence="19">
        <text>O(6)-methyl-dGTP + H2O = O(6)-methyl-dGMP + diphosphate + H(+)</text>
        <dbReference type="Rhea" id="RHEA:67600"/>
        <dbReference type="ChEBI" id="CHEBI:15377"/>
        <dbReference type="ChEBI" id="CHEBI:15378"/>
        <dbReference type="ChEBI" id="CHEBI:33019"/>
        <dbReference type="ChEBI" id="CHEBI:169974"/>
        <dbReference type="ChEBI" id="CHEBI:169975"/>
    </reaction>
    <physiologicalReaction direction="left-to-right" evidence="19">
        <dbReference type="Rhea" id="RHEA:67601"/>
    </physiologicalReaction>
</comment>
<dbReference type="InterPro" id="IPR015797">
    <property type="entry name" value="NUDIX_hydrolase-like_dom_sf"/>
</dbReference>
<evidence type="ECO:0000256" key="13">
    <source>
        <dbReference type="ARBA" id="ARBA00029673"/>
    </source>
</evidence>
<dbReference type="EC" id="3.6.1.56" evidence="11"/>
<dbReference type="InterPro" id="IPR003563">
    <property type="entry name" value="8ODP"/>
</dbReference>
<evidence type="ECO:0000256" key="1">
    <source>
        <dbReference type="ARBA" id="ARBA00001946"/>
    </source>
</evidence>